<dbReference type="PIRSF" id="PIRSF029557">
    <property type="entry name" value="UCP029557"/>
    <property type="match status" value="1"/>
</dbReference>
<dbReference type="Pfam" id="PF06938">
    <property type="entry name" value="DUF1285_N"/>
    <property type="match status" value="1"/>
</dbReference>
<evidence type="ECO:0000313" key="4">
    <source>
        <dbReference type="Proteomes" id="UP001526246"/>
    </source>
</evidence>
<dbReference type="Pfam" id="PF21028">
    <property type="entry name" value="DUF1285_C"/>
    <property type="match status" value="1"/>
</dbReference>
<dbReference type="Gene3D" id="3.10.540.10">
    <property type="entry name" value="duf1285 like domain"/>
    <property type="match status" value="1"/>
</dbReference>
<dbReference type="EMBL" id="JAPDOB010000002">
    <property type="protein sequence ID" value="MCW3798724.1"/>
    <property type="molecule type" value="Genomic_DNA"/>
</dbReference>
<keyword evidence="4" id="KW-1185">Reference proteome</keyword>
<dbReference type="RefSeq" id="WP_264883726.1">
    <property type="nucleotide sequence ID" value="NZ_JAPDOB010000002.1"/>
</dbReference>
<dbReference type="Proteomes" id="UP001526246">
    <property type="component" value="Unassembled WGS sequence"/>
</dbReference>
<feature type="domain" description="DUF1285" evidence="1">
    <location>
        <begin position="28"/>
        <end position="93"/>
    </location>
</feature>
<dbReference type="InterPro" id="IPR048342">
    <property type="entry name" value="DUF1285_C"/>
</dbReference>
<dbReference type="InterPro" id="IPR023361">
    <property type="entry name" value="DUF1285_beta_roll_sf"/>
</dbReference>
<reference evidence="3 4" key="1">
    <citation type="submission" date="2022-10" db="EMBL/GenBank/DDBJ databases">
        <title>Sphingomonas sp.</title>
        <authorList>
            <person name="Jin C."/>
        </authorList>
    </citation>
    <scope>NUCLEOTIDE SEQUENCE [LARGE SCALE GENOMIC DNA]</scope>
    <source>
        <strain evidence="3 4">BN140010</strain>
    </source>
</reference>
<organism evidence="3 4">
    <name type="scientific">Sphingomonas arvum</name>
    <dbReference type="NCBI Taxonomy" id="2992113"/>
    <lineage>
        <taxon>Bacteria</taxon>
        <taxon>Pseudomonadati</taxon>
        <taxon>Pseudomonadota</taxon>
        <taxon>Alphaproteobacteria</taxon>
        <taxon>Sphingomonadales</taxon>
        <taxon>Sphingomonadaceae</taxon>
        <taxon>Sphingomonas</taxon>
    </lineage>
</organism>
<comment type="caution">
    <text evidence="3">The sequence shown here is derived from an EMBL/GenBank/DDBJ whole genome shotgun (WGS) entry which is preliminary data.</text>
</comment>
<dbReference type="InterPro" id="IPR048341">
    <property type="entry name" value="DUF1285_N"/>
</dbReference>
<feature type="domain" description="DUF1285" evidence="2">
    <location>
        <begin position="96"/>
        <end position="181"/>
    </location>
</feature>
<accession>A0ABT3JIE5</accession>
<gene>
    <name evidence="3" type="ORF">OMW55_12990</name>
</gene>
<evidence type="ECO:0000259" key="1">
    <source>
        <dbReference type="Pfam" id="PF06938"/>
    </source>
</evidence>
<proteinExistence type="predicted"/>
<dbReference type="Gene3D" id="2.30.270.10">
    <property type="entry name" value="duf1285 protein"/>
    <property type="match status" value="1"/>
</dbReference>
<evidence type="ECO:0000313" key="3">
    <source>
        <dbReference type="EMBL" id="MCW3798724.1"/>
    </source>
</evidence>
<protein>
    <submittedName>
        <fullName evidence="3">DUF1285 domain-containing protein</fullName>
    </submittedName>
</protein>
<name>A0ABT3JIE5_9SPHN</name>
<evidence type="ECO:0000259" key="2">
    <source>
        <dbReference type="Pfam" id="PF21028"/>
    </source>
</evidence>
<sequence>MPETLVPIDVAGRSIAEVAEAIAARRFPPVEQWHPSHCGSSDMRIARDGSWFHQGAPIGREALVRQFSRILRREPDGSFVLVTPGEKLSIEVELAPLVATSMVTEGAGRERRIAFGINSGDAVVLGPGHELRLQDGAPLVHVRSGLNAILARPVYYELAEVALAEDPAQPGVWSDGLFFPLQA</sequence>
<dbReference type="InterPro" id="IPR010707">
    <property type="entry name" value="DUF1285"/>
</dbReference>